<sequence length="251" mass="28162">MGRVGAILVGIGLLCSAAQATESLRFASLEWPPYVGARLPQDGLVGQRLHQAMARLGKQAQIDYYPWRRALRLVQTDSPYVGYLPEYASPRLTKNFYCSDPLMPAPLGLAQRRDQPLIRWQRLLQLQPYRIGVVAGYVNTEDFDTLASAGLLHTDAANSDRNNLRKLAAGRIDLAVVDPLVFSYLLRHDPELRPLASQLTMSPRLLEFKQLVVCFRHTEQGRQLRDGLNQALAKLAPSPMRMPQPPKPVEQ</sequence>
<dbReference type="EMBL" id="BAABFC010000006">
    <property type="protein sequence ID" value="GAA4495616.1"/>
    <property type="molecule type" value="Genomic_DNA"/>
</dbReference>
<name>A0ABP8Q094_9GAMM</name>
<accession>A0ABP8Q094</accession>
<proteinExistence type="inferred from homology"/>
<comment type="similarity">
    <text evidence="1">Belongs to the bacterial solute-binding protein 3 family.</text>
</comment>
<evidence type="ECO:0000256" key="2">
    <source>
        <dbReference type="SAM" id="SignalP"/>
    </source>
</evidence>
<dbReference type="RefSeq" id="WP_345010533.1">
    <property type="nucleotide sequence ID" value="NZ_BAABFC010000006.1"/>
</dbReference>
<evidence type="ECO:0000313" key="3">
    <source>
        <dbReference type="EMBL" id="GAA4495616.1"/>
    </source>
</evidence>
<dbReference type="Proteomes" id="UP001501321">
    <property type="component" value="Unassembled WGS sequence"/>
</dbReference>
<reference evidence="4" key="1">
    <citation type="journal article" date="2019" name="Int. J. Syst. Evol. Microbiol.">
        <title>The Global Catalogue of Microorganisms (GCM) 10K type strain sequencing project: providing services to taxonomists for standard genome sequencing and annotation.</title>
        <authorList>
            <consortium name="The Broad Institute Genomics Platform"/>
            <consortium name="The Broad Institute Genome Sequencing Center for Infectious Disease"/>
            <person name="Wu L."/>
            <person name="Ma J."/>
        </authorList>
    </citation>
    <scope>NUCLEOTIDE SEQUENCE [LARGE SCALE GENOMIC DNA]</scope>
    <source>
        <strain evidence="4">JCM 32226</strain>
    </source>
</reference>
<keyword evidence="4" id="KW-1185">Reference proteome</keyword>
<dbReference type="PANTHER" id="PTHR35936:SF25">
    <property type="entry name" value="ABC TRANSPORTER SUBSTRATE-BINDING PROTEIN"/>
    <property type="match status" value="1"/>
</dbReference>
<feature type="chain" id="PRO_5046375763" evidence="2">
    <location>
        <begin position="21"/>
        <end position="251"/>
    </location>
</feature>
<evidence type="ECO:0000256" key="1">
    <source>
        <dbReference type="ARBA" id="ARBA00010333"/>
    </source>
</evidence>
<feature type="signal peptide" evidence="2">
    <location>
        <begin position="1"/>
        <end position="20"/>
    </location>
</feature>
<gene>
    <name evidence="3" type="ORF">GCM10023095_09180</name>
</gene>
<dbReference type="PANTHER" id="PTHR35936">
    <property type="entry name" value="MEMBRANE-BOUND LYTIC MUREIN TRANSGLYCOSYLASE F"/>
    <property type="match status" value="1"/>
</dbReference>
<keyword evidence="2" id="KW-0732">Signal</keyword>
<organism evidence="3 4">
    <name type="scientific">Pseudaeromonas paramecii</name>
    <dbReference type="NCBI Taxonomy" id="2138166"/>
    <lineage>
        <taxon>Bacteria</taxon>
        <taxon>Pseudomonadati</taxon>
        <taxon>Pseudomonadota</taxon>
        <taxon>Gammaproteobacteria</taxon>
        <taxon>Aeromonadales</taxon>
        <taxon>Aeromonadaceae</taxon>
        <taxon>Pseudaeromonas</taxon>
    </lineage>
</organism>
<dbReference type="Gene3D" id="3.40.190.10">
    <property type="entry name" value="Periplasmic binding protein-like II"/>
    <property type="match status" value="2"/>
</dbReference>
<dbReference type="SUPFAM" id="SSF53850">
    <property type="entry name" value="Periplasmic binding protein-like II"/>
    <property type="match status" value="1"/>
</dbReference>
<evidence type="ECO:0000313" key="4">
    <source>
        <dbReference type="Proteomes" id="UP001501321"/>
    </source>
</evidence>
<comment type="caution">
    <text evidence="3">The sequence shown here is derived from an EMBL/GenBank/DDBJ whole genome shotgun (WGS) entry which is preliminary data.</text>
</comment>
<protein>
    <submittedName>
        <fullName evidence="3">ABC transporter substrate-binding protein</fullName>
    </submittedName>
</protein>